<keyword evidence="3" id="KW-1185">Reference proteome</keyword>
<dbReference type="Proteomes" id="UP000572680">
    <property type="component" value="Unassembled WGS sequence"/>
</dbReference>
<evidence type="ECO:0000313" key="3">
    <source>
        <dbReference type="Proteomes" id="UP000572680"/>
    </source>
</evidence>
<evidence type="ECO:0000313" key="2">
    <source>
        <dbReference type="EMBL" id="MBA8951673.1"/>
    </source>
</evidence>
<dbReference type="AlphaFoldDB" id="A0A7W3QM61"/>
<feature type="region of interest" description="Disordered" evidence="1">
    <location>
        <begin position="1"/>
        <end position="37"/>
    </location>
</feature>
<sequence length="77" mass="8213">MKTLRALPADPEEAGRGERRGGPAEPGEPAGRVDGRGADDLARLLRAARPDPLVLRYAGLDPDRRLARVREAMAEGG</sequence>
<accession>A0A7W3QM61</accession>
<comment type="caution">
    <text evidence="2">The sequence shown here is derived from an EMBL/GenBank/DDBJ whole genome shotgun (WGS) entry which is preliminary data.</text>
</comment>
<protein>
    <submittedName>
        <fullName evidence="2">Uncharacterized protein</fullName>
    </submittedName>
</protein>
<dbReference type="RefSeq" id="WP_182844032.1">
    <property type="nucleotide sequence ID" value="NZ_BAAALP010000010.1"/>
</dbReference>
<gene>
    <name evidence="2" type="ORF">HNR61_003313</name>
</gene>
<reference evidence="2 3" key="1">
    <citation type="submission" date="2020-08" db="EMBL/GenBank/DDBJ databases">
        <title>Genomic Encyclopedia of Type Strains, Phase IV (KMG-IV): sequencing the most valuable type-strain genomes for metagenomic binning, comparative biology and taxonomic classification.</title>
        <authorList>
            <person name="Goeker M."/>
        </authorList>
    </citation>
    <scope>NUCLEOTIDE SEQUENCE [LARGE SCALE GENOMIC DNA]</scope>
    <source>
        <strain evidence="2 3">DSM 44197</strain>
    </source>
</reference>
<name>A0A7W3QM61_ACTNM</name>
<dbReference type="EMBL" id="JACJIA010000004">
    <property type="protein sequence ID" value="MBA8951673.1"/>
    <property type="molecule type" value="Genomic_DNA"/>
</dbReference>
<evidence type="ECO:0000256" key="1">
    <source>
        <dbReference type="SAM" id="MobiDB-lite"/>
    </source>
</evidence>
<feature type="compositionally biased region" description="Basic and acidic residues" evidence="1">
    <location>
        <begin position="13"/>
        <end position="22"/>
    </location>
</feature>
<organism evidence="2 3">
    <name type="scientific">Actinomadura namibiensis</name>
    <dbReference type="NCBI Taxonomy" id="182080"/>
    <lineage>
        <taxon>Bacteria</taxon>
        <taxon>Bacillati</taxon>
        <taxon>Actinomycetota</taxon>
        <taxon>Actinomycetes</taxon>
        <taxon>Streptosporangiales</taxon>
        <taxon>Thermomonosporaceae</taxon>
        <taxon>Actinomadura</taxon>
    </lineage>
</organism>
<proteinExistence type="predicted"/>